<evidence type="ECO:0000313" key="1">
    <source>
        <dbReference type="EMBL" id="OLO82815.1"/>
    </source>
</evidence>
<comment type="caution">
    <text evidence="1">The sequence shown here is derived from an EMBL/GenBank/DDBJ whole genome shotgun (WGS) entry which is preliminary data.</text>
</comment>
<dbReference type="RefSeq" id="WP_075406263.1">
    <property type="nucleotide sequence ID" value="NZ_JAPWCK010000004.1"/>
</dbReference>
<reference evidence="1 2" key="1">
    <citation type="submission" date="2016-12" db="EMBL/GenBank/DDBJ databases">
        <title>Genomic comparison of strains in the 'Actinomyces naeslundii' group.</title>
        <authorList>
            <person name="Mughal S.R."/>
            <person name="Do T."/>
            <person name="Gilbert S.C."/>
            <person name="Witherden E.A."/>
            <person name="Didelot X."/>
            <person name="Beighton D."/>
        </authorList>
    </citation>
    <scope>NUCLEOTIDE SEQUENCE [LARGE SCALE GENOMIC DNA]</scope>
    <source>
        <strain evidence="1 2">WE6B-3</strain>
    </source>
</reference>
<accession>A0ABX3EYD9</accession>
<proteinExistence type="predicted"/>
<gene>
    <name evidence="1" type="ORF">BKH13_08145</name>
</gene>
<keyword evidence="1" id="KW-0489">Methyltransferase</keyword>
<dbReference type="EMBL" id="MSKX01000021">
    <property type="protein sequence ID" value="OLO82815.1"/>
    <property type="molecule type" value="Genomic_DNA"/>
</dbReference>
<organism evidence="1 2">
    <name type="scientific">Actinomyces naeslundii</name>
    <dbReference type="NCBI Taxonomy" id="1655"/>
    <lineage>
        <taxon>Bacteria</taxon>
        <taxon>Bacillati</taxon>
        <taxon>Actinomycetota</taxon>
        <taxon>Actinomycetes</taxon>
        <taxon>Actinomycetales</taxon>
        <taxon>Actinomycetaceae</taxon>
        <taxon>Actinomyces</taxon>
    </lineage>
</organism>
<sequence length="277" mass="30731">MIDPGVQETLFFPLLGRARAARSWPSCFRDSWSERLVSMVSAVRPGVEDMDMGEMPAAIYALRHLAAVTEIRRYLETHPEAAVVDLGCGLDRLVDEVDNGRALIYNLDFPGVLEARRTWTEPHERERELPFSLTDHRWMDEVDASGGLIAVASGVFYFLESNSVRDLVSAMARRFPGGRLIYDAESPEMVAMSEQVVRDRGIDAAPMPFRVTDPCAAHTWSSHVSQIRVNFDLSSYAADPIALPAQVLDGFAKIREGRALYEVIADFAAVGGVSLTR</sequence>
<evidence type="ECO:0000313" key="2">
    <source>
        <dbReference type="Proteomes" id="UP000186781"/>
    </source>
</evidence>
<name>A0ABX3EYD9_ACTNA</name>
<dbReference type="Proteomes" id="UP000186781">
    <property type="component" value="Unassembled WGS sequence"/>
</dbReference>
<keyword evidence="2" id="KW-1185">Reference proteome</keyword>
<protein>
    <submittedName>
        <fullName evidence="1">Methyltransferase</fullName>
    </submittedName>
</protein>
<keyword evidence="1" id="KW-0808">Transferase</keyword>
<dbReference type="GO" id="GO:0008168">
    <property type="term" value="F:methyltransferase activity"/>
    <property type="evidence" value="ECO:0007669"/>
    <property type="project" value="UniProtKB-KW"/>
</dbReference>
<dbReference type="PANTHER" id="PTHR43619:SF2">
    <property type="entry name" value="S-ADENOSYL-L-METHIONINE-DEPENDENT METHYLTRANSFERASES SUPERFAMILY PROTEIN"/>
    <property type="match status" value="1"/>
</dbReference>
<dbReference type="PANTHER" id="PTHR43619">
    <property type="entry name" value="S-ADENOSYL-L-METHIONINE-DEPENDENT METHYLTRANSFERASE YKTD-RELATED"/>
    <property type="match status" value="1"/>
</dbReference>
<dbReference type="Gene3D" id="3.40.50.150">
    <property type="entry name" value="Vaccinia Virus protein VP39"/>
    <property type="match status" value="1"/>
</dbReference>
<dbReference type="SUPFAM" id="SSF53335">
    <property type="entry name" value="S-adenosyl-L-methionine-dependent methyltransferases"/>
    <property type="match status" value="1"/>
</dbReference>
<dbReference type="GO" id="GO:0032259">
    <property type="term" value="P:methylation"/>
    <property type="evidence" value="ECO:0007669"/>
    <property type="project" value="UniProtKB-KW"/>
</dbReference>
<dbReference type="InterPro" id="IPR029063">
    <property type="entry name" value="SAM-dependent_MTases_sf"/>
</dbReference>